<name>A0A2G5CV64_AQUCA</name>
<protein>
    <submittedName>
        <fullName evidence="1">Uncharacterized protein</fullName>
    </submittedName>
</protein>
<dbReference type="AlphaFoldDB" id="A0A2G5CV64"/>
<dbReference type="InParanoid" id="A0A2G5CV64"/>
<organism evidence="1 2">
    <name type="scientific">Aquilegia coerulea</name>
    <name type="common">Rocky mountain columbine</name>
    <dbReference type="NCBI Taxonomy" id="218851"/>
    <lineage>
        <taxon>Eukaryota</taxon>
        <taxon>Viridiplantae</taxon>
        <taxon>Streptophyta</taxon>
        <taxon>Embryophyta</taxon>
        <taxon>Tracheophyta</taxon>
        <taxon>Spermatophyta</taxon>
        <taxon>Magnoliopsida</taxon>
        <taxon>Ranunculales</taxon>
        <taxon>Ranunculaceae</taxon>
        <taxon>Thalictroideae</taxon>
        <taxon>Aquilegia</taxon>
    </lineage>
</organism>
<dbReference type="Proteomes" id="UP000230069">
    <property type="component" value="Unassembled WGS sequence"/>
</dbReference>
<accession>A0A2G5CV64</accession>
<evidence type="ECO:0000313" key="1">
    <source>
        <dbReference type="EMBL" id="PIA34797.1"/>
    </source>
</evidence>
<keyword evidence="2" id="KW-1185">Reference proteome</keyword>
<gene>
    <name evidence="1" type="ORF">AQUCO_03700223v1</name>
</gene>
<reference evidence="1 2" key="1">
    <citation type="submission" date="2017-09" db="EMBL/GenBank/DDBJ databases">
        <title>WGS assembly of Aquilegia coerulea Goldsmith.</title>
        <authorList>
            <person name="Hodges S."/>
            <person name="Kramer E."/>
            <person name="Nordborg M."/>
            <person name="Tomkins J."/>
            <person name="Borevitz J."/>
            <person name="Derieg N."/>
            <person name="Yan J."/>
            <person name="Mihaltcheva S."/>
            <person name="Hayes R.D."/>
            <person name="Rokhsar D."/>
        </authorList>
    </citation>
    <scope>NUCLEOTIDE SEQUENCE [LARGE SCALE GENOMIC DNA]</scope>
    <source>
        <strain evidence="2">cv. Goldsmith</strain>
    </source>
</reference>
<proteinExistence type="predicted"/>
<evidence type="ECO:0000313" key="2">
    <source>
        <dbReference type="Proteomes" id="UP000230069"/>
    </source>
</evidence>
<dbReference type="EMBL" id="KZ305054">
    <property type="protein sequence ID" value="PIA34797.1"/>
    <property type="molecule type" value="Genomic_DNA"/>
</dbReference>
<sequence>MRKPGGLSDDLLADHGMKQAVFVQGKHCASTFSRLQTILKRLKCIMSKFYCHQWLVPPVETKLCRPLKP</sequence>